<dbReference type="Proteomes" id="UP000594749">
    <property type="component" value="Chromosome"/>
</dbReference>
<sequence length="113" mass="13391">MKFIIVVQEHKNKPKKYEITSLNDIVDLCKQYNIKMSEKPFNLEENKKSFYELANPKNEFFAEHKGRKRWLGSNKFDKNLIVGICNTIKGLCLDEYGVPKYEINFKEIVQKDI</sequence>
<dbReference type="AlphaFoldDB" id="A0A7M1LDN7"/>
<dbReference type="EMBL" id="CP063078">
    <property type="protein sequence ID" value="QOQ86677.1"/>
    <property type="molecule type" value="Genomic_DNA"/>
</dbReference>
<gene>
    <name evidence="1" type="ORF">IMC76_05470</name>
</gene>
<evidence type="ECO:0000313" key="2">
    <source>
        <dbReference type="Proteomes" id="UP000594749"/>
    </source>
</evidence>
<name>A0A7M1LDN7_9BACT</name>
<protein>
    <submittedName>
        <fullName evidence="1">Uncharacterized protein</fullName>
    </submittedName>
</protein>
<accession>A0A7M1LDN7</accession>
<evidence type="ECO:0000313" key="1">
    <source>
        <dbReference type="EMBL" id="QOQ86677.1"/>
    </source>
</evidence>
<organism evidence="1 2">
    <name type="scientific">Campylobacter corcagiensis</name>
    <dbReference type="NCBI Taxonomy" id="1448857"/>
    <lineage>
        <taxon>Bacteria</taxon>
        <taxon>Pseudomonadati</taxon>
        <taxon>Campylobacterota</taxon>
        <taxon>Epsilonproteobacteria</taxon>
        <taxon>Campylobacterales</taxon>
        <taxon>Campylobacteraceae</taxon>
        <taxon>Campylobacter</taxon>
    </lineage>
</organism>
<reference evidence="1 2" key="1">
    <citation type="submission" date="2020-10" db="EMBL/GenBank/DDBJ databases">
        <title>Campylobacter and Helicobacter PacBio genomes.</title>
        <authorList>
            <person name="Lane C."/>
        </authorList>
    </citation>
    <scope>NUCLEOTIDE SEQUENCE [LARGE SCALE GENOMIC DNA]</scope>
    <source>
        <strain evidence="1 2">2016D-0077</strain>
    </source>
</reference>
<keyword evidence="2" id="KW-1185">Reference proteome</keyword>
<proteinExistence type="predicted"/>
<dbReference type="RefSeq" id="WP_025803825.1">
    <property type="nucleotide sequence ID" value="NZ_CP053842.1"/>
</dbReference>